<dbReference type="UniPathway" id="UPA00035">
    <property type="reaction ID" value="UER00043"/>
</dbReference>
<evidence type="ECO:0000256" key="2">
    <source>
        <dbReference type="ARBA" id="ARBA00004696"/>
    </source>
</evidence>
<evidence type="ECO:0000256" key="8">
    <source>
        <dbReference type="ARBA" id="ARBA00023239"/>
    </source>
</evidence>
<evidence type="ECO:0000256" key="9">
    <source>
        <dbReference type="HAMAP-Rule" id="MF_00134"/>
    </source>
</evidence>
<dbReference type="InterPro" id="IPR011060">
    <property type="entry name" value="RibuloseP-bd_barrel"/>
</dbReference>
<keyword evidence="6 9" id="KW-0822">Tryptophan biosynthesis</keyword>
<dbReference type="PANTHER" id="PTHR22854">
    <property type="entry name" value="TRYPTOPHAN BIOSYNTHESIS PROTEIN"/>
    <property type="match status" value="1"/>
</dbReference>
<dbReference type="Pfam" id="PF00218">
    <property type="entry name" value="IGPS"/>
    <property type="match status" value="1"/>
</dbReference>
<dbReference type="InterPro" id="IPR001468">
    <property type="entry name" value="Indole-3-GlycerolPSynthase_CS"/>
</dbReference>
<dbReference type="Gene3D" id="3.20.20.70">
    <property type="entry name" value="Aldolase class I"/>
    <property type="match status" value="1"/>
</dbReference>
<keyword evidence="8 9" id="KW-0456">Lyase</keyword>
<dbReference type="EMBL" id="CP025570">
    <property type="protein sequence ID" value="AZZ39507.1"/>
    <property type="molecule type" value="Genomic_DNA"/>
</dbReference>
<evidence type="ECO:0000256" key="7">
    <source>
        <dbReference type="ARBA" id="ARBA00023141"/>
    </source>
</evidence>
<dbReference type="GO" id="GO:0000162">
    <property type="term" value="P:L-tryptophan biosynthetic process"/>
    <property type="evidence" value="ECO:0007669"/>
    <property type="project" value="UniProtKB-UniRule"/>
</dbReference>
<dbReference type="FunFam" id="3.20.20.70:FF:000024">
    <property type="entry name" value="Indole-3-glycerol phosphate synthase"/>
    <property type="match status" value="1"/>
</dbReference>
<dbReference type="InterPro" id="IPR013785">
    <property type="entry name" value="Aldolase_TIM"/>
</dbReference>
<dbReference type="EC" id="4.1.1.48" evidence="9"/>
<dbReference type="GO" id="GO:0004640">
    <property type="term" value="F:phosphoribosylanthranilate isomerase activity"/>
    <property type="evidence" value="ECO:0007669"/>
    <property type="project" value="TreeGrafter"/>
</dbReference>
<dbReference type="SUPFAM" id="SSF51366">
    <property type="entry name" value="Ribulose-phoshate binding barrel"/>
    <property type="match status" value="1"/>
</dbReference>
<reference evidence="12" key="1">
    <citation type="submission" date="2017-12" db="EMBL/GenBank/DDBJ databases">
        <title>Whole genome sequencing of Acidipropionibacterium jensenii strains JS279 and JS280.</title>
        <authorList>
            <person name="Deptula P."/>
            <person name="Laine P."/>
            <person name="Smolander O.-P."/>
            <person name="Paulin L."/>
            <person name="Auvinen P."/>
            <person name="Varmanen P."/>
        </authorList>
    </citation>
    <scope>NUCLEOTIDE SEQUENCE [LARGE SCALE GENOMIC DNA]</scope>
    <source>
        <strain evidence="12">JS280</strain>
    </source>
</reference>
<dbReference type="AlphaFoldDB" id="A0A3Q9UJA3"/>
<dbReference type="HAMAP" id="MF_00134_B">
    <property type="entry name" value="IGPS_B"/>
    <property type="match status" value="1"/>
</dbReference>
<evidence type="ECO:0000313" key="12">
    <source>
        <dbReference type="Proteomes" id="UP000285875"/>
    </source>
</evidence>
<evidence type="ECO:0000256" key="4">
    <source>
        <dbReference type="ARBA" id="ARBA00022605"/>
    </source>
</evidence>
<dbReference type="Proteomes" id="UP000285875">
    <property type="component" value="Chromosome"/>
</dbReference>
<proteinExistence type="inferred from homology"/>
<gene>
    <name evidence="9" type="primary">trpC</name>
    <name evidence="11" type="ORF">C0Z10_06810</name>
</gene>
<protein>
    <recommendedName>
        <fullName evidence="9">Indole-3-glycerol phosphate synthase</fullName>
        <shortName evidence="9">IGPS</shortName>
        <ecNumber evidence="9">4.1.1.48</ecNumber>
    </recommendedName>
</protein>
<dbReference type="RefSeq" id="WP_097798886.1">
    <property type="nucleotide sequence ID" value="NZ_CP025570.1"/>
</dbReference>
<dbReference type="InterPro" id="IPR013798">
    <property type="entry name" value="Indole-3-glycerol_P_synth_dom"/>
</dbReference>
<dbReference type="NCBIfam" id="NF001369">
    <property type="entry name" value="PRK00278.1-1"/>
    <property type="match status" value="1"/>
</dbReference>
<comment type="pathway">
    <text evidence="2 9">Amino-acid biosynthesis; L-tryptophan biosynthesis; L-tryptophan from chorismate: step 4/5.</text>
</comment>
<dbReference type="KEGG" id="aji:C0Z10_06810"/>
<dbReference type="CDD" id="cd00331">
    <property type="entry name" value="IGPS"/>
    <property type="match status" value="1"/>
</dbReference>
<evidence type="ECO:0000259" key="10">
    <source>
        <dbReference type="Pfam" id="PF00218"/>
    </source>
</evidence>
<feature type="domain" description="Indole-3-glycerol phosphate synthase" evidence="10">
    <location>
        <begin position="28"/>
        <end position="276"/>
    </location>
</feature>
<sequence>MPTEPGAGPETATTRVATGPRQTGTVLDGIIAGVVTDLRERQLMVSEASLRGAIELVAPALDPVPALRRPGFSVISEVKRSSPSKGSLAPIPDPAALALRYQAGGAAAISVLTEQRRFSGTLADLDAVRAAVAVPVLRKDFIVTEYQVLEARAHGADLVLLIVAALGDQELTSLHRLVTSLGMTALVEVHTPEEARRAADLGATVVGVNARNLKTLQVDTSVFGQLVGLLPAQAVKVAESGILTLDDALAAHAAGADAILVGEALVRSGDPAAFIDSIGRATGATPGSSTAGA</sequence>
<dbReference type="PROSITE" id="PS00614">
    <property type="entry name" value="IGPS"/>
    <property type="match status" value="1"/>
</dbReference>
<evidence type="ECO:0000256" key="1">
    <source>
        <dbReference type="ARBA" id="ARBA00001633"/>
    </source>
</evidence>
<evidence type="ECO:0000256" key="6">
    <source>
        <dbReference type="ARBA" id="ARBA00022822"/>
    </source>
</evidence>
<evidence type="ECO:0000313" key="11">
    <source>
        <dbReference type="EMBL" id="AZZ39507.1"/>
    </source>
</evidence>
<comment type="catalytic activity">
    <reaction evidence="1 9">
        <text>1-(2-carboxyphenylamino)-1-deoxy-D-ribulose 5-phosphate + H(+) = (1S,2R)-1-C-(indol-3-yl)glycerol 3-phosphate + CO2 + H2O</text>
        <dbReference type="Rhea" id="RHEA:23476"/>
        <dbReference type="ChEBI" id="CHEBI:15377"/>
        <dbReference type="ChEBI" id="CHEBI:15378"/>
        <dbReference type="ChEBI" id="CHEBI:16526"/>
        <dbReference type="ChEBI" id="CHEBI:58613"/>
        <dbReference type="ChEBI" id="CHEBI:58866"/>
        <dbReference type="EC" id="4.1.1.48"/>
    </reaction>
</comment>
<name>A0A3Q9UJA3_9ACTN</name>
<dbReference type="InterPro" id="IPR045186">
    <property type="entry name" value="Indole-3-glycerol_P_synth"/>
</dbReference>
<evidence type="ECO:0000256" key="5">
    <source>
        <dbReference type="ARBA" id="ARBA00022793"/>
    </source>
</evidence>
<dbReference type="GO" id="GO:0004425">
    <property type="term" value="F:indole-3-glycerol-phosphate synthase activity"/>
    <property type="evidence" value="ECO:0007669"/>
    <property type="project" value="UniProtKB-UniRule"/>
</dbReference>
<keyword evidence="5 9" id="KW-0210">Decarboxylase</keyword>
<comment type="similarity">
    <text evidence="3 9">Belongs to the TrpC family.</text>
</comment>
<accession>A0A3Q9UJA3</accession>
<keyword evidence="7 9" id="KW-0057">Aromatic amino acid biosynthesis</keyword>
<evidence type="ECO:0000256" key="3">
    <source>
        <dbReference type="ARBA" id="ARBA00008737"/>
    </source>
</evidence>
<organism evidence="11 12">
    <name type="scientific">Acidipropionibacterium jensenii</name>
    <dbReference type="NCBI Taxonomy" id="1749"/>
    <lineage>
        <taxon>Bacteria</taxon>
        <taxon>Bacillati</taxon>
        <taxon>Actinomycetota</taxon>
        <taxon>Actinomycetes</taxon>
        <taxon>Propionibacteriales</taxon>
        <taxon>Propionibacteriaceae</taxon>
        <taxon>Acidipropionibacterium</taxon>
    </lineage>
</organism>
<dbReference type="PANTHER" id="PTHR22854:SF2">
    <property type="entry name" value="INDOLE-3-GLYCEROL-PHOSPHATE SYNTHASE"/>
    <property type="match status" value="1"/>
</dbReference>
<keyword evidence="4 9" id="KW-0028">Amino-acid biosynthesis</keyword>